<keyword evidence="4" id="KW-0547">Nucleotide-binding</keyword>
<dbReference type="GO" id="GO:0005524">
    <property type="term" value="F:ATP binding"/>
    <property type="evidence" value="ECO:0007669"/>
    <property type="project" value="UniProtKB-KW"/>
</dbReference>
<evidence type="ECO:0000259" key="8">
    <source>
        <dbReference type="Pfam" id="PF00005"/>
    </source>
</evidence>
<dbReference type="PANTHER" id="PTHR42711">
    <property type="entry name" value="ABC TRANSPORTER ATP-BINDING PROTEIN"/>
    <property type="match status" value="1"/>
</dbReference>
<proteinExistence type="inferred from homology"/>
<feature type="domain" description="ABC transporter" evidence="8">
    <location>
        <begin position="1"/>
        <end position="40"/>
    </location>
</feature>
<dbReference type="PANTHER" id="PTHR42711:SF5">
    <property type="entry name" value="ABC TRANSPORTER ATP-BINDING PROTEIN NATA"/>
    <property type="match status" value="1"/>
</dbReference>
<dbReference type="Gene3D" id="3.40.50.300">
    <property type="entry name" value="P-loop containing nucleotide triphosphate hydrolases"/>
    <property type="match status" value="1"/>
</dbReference>
<evidence type="ECO:0000256" key="1">
    <source>
        <dbReference type="ARBA" id="ARBA00004202"/>
    </source>
</evidence>
<dbReference type="EMBL" id="JBHSNW010000010">
    <property type="protein sequence ID" value="MFC5817798.1"/>
    <property type="molecule type" value="Genomic_DNA"/>
</dbReference>
<evidence type="ECO:0000256" key="6">
    <source>
        <dbReference type="ARBA" id="ARBA00023251"/>
    </source>
</evidence>
<evidence type="ECO:0000256" key="4">
    <source>
        <dbReference type="ARBA" id="ARBA00022741"/>
    </source>
</evidence>
<keyword evidence="3" id="KW-0813">Transport</keyword>
<gene>
    <name evidence="9" type="ORF">ACFPUY_22090</name>
</gene>
<accession>A0ABW1BWZ0</accession>
<comment type="caution">
    <text evidence="9">The sequence shown here is derived from an EMBL/GenBank/DDBJ whole genome shotgun (WGS) entry which is preliminary data.</text>
</comment>
<dbReference type="InterPro" id="IPR027417">
    <property type="entry name" value="P-loop_NTPase"/>
</dbReference>
<protein>
    <submittedName>
        <fullName evidence="9">ATP-binding cassette domain-containing protein</fullName>
    </submittedName>
</protein>
<evidence type="ECO:0000313" key="9">
    <source>
        <dbReference type="EMBL" id="MFC5817798.1"/>
    </source>
</evidence>
<evidence type="ECO:0000256" key="2">
    <source>
        <dbReference type="ARBA" id="ARBA00005417"/>
    </source>
</evidence>
<dbReference type="InterPro" id="IPR050763">
    <property type="entry name" value="ABC_transporter_ATP-binding"/>
</dbReference>
<evidence type="ECO:0000256" key="5">
    <source>
        <dbReference type="ARBA" id="ARBA00022840"/>
    </source>
</evidence>
<dbReference type="Proteomes" id="UP001596096">
    <property type="component" value="Unassembled WGS sequence"/>
</dbReference>
<dbReference type="InterPro" id="IPR003439">
    <property type="entry name" value="ABC_transporter-like_ATP-bd"/>
</dbReference>
<sequence>MSVRSGEIVGFLGPNGAGKTTTMRMLTTLLPPTGGTATVAACSPTWSRWWSRSCCWSRSATPSGCAPPPRGCRPGSR</sequence>
<organism evidence="9 10">
    <name type="scientific">Nonomuraea harbinensis</name>
    <dbReference type="NCBI Taxonomy" id="1286938"/>
    <lineage>
        <taxon>Bacteria</taxon>
        <taxon>Bacillati</taxon>
        <taxon>Actinomycetota</taxon>
        <taxon>Actinomycetes</taxon>
        <taxon>Streptosporangiales</taxon>
        <taxon>Streptosporangiaceae</taxon>
        <taxon>Nonomuraea</taxon>
    </lineage>
</organism>
<evidence type="ECO:0000256" key="7">
    <source>
        <dbReference type="SAM" id="MobiDB-lite"/>
    </source>
</evidence>
<feature type="region of interest" description="Disordered" evidence="7">
    <location>
        <begin position="58"/>
        <end position="77"/>
    </location>
</feature>
<evidence type="ECO:0000256" key="3">
    <source>
        <dbReference type="ARBA" id="ARBA00022448"/>
    </source>
</evidence>
<dbReference type="SUPFAM" id="SSF52540">
    <property type="entry name" value="P-loop containing nucleoside triphosphate hydrolases"/>
    <property type="match status" value="1"/>
</dbReference>
<keyword evidence="6" id="KW-0046">Antibiotic resistance</keyword>
<name>A0ABW1BWZ0_9ACTN</name>
<dbReference type="Pfam" id="PF00005">
    <property type="entry name" value="ABC_tran"/>
    <property type="match status" value="1"/>
</dbReference>
<reference evidence="10" key="1">
    <citation type="journal article" date="2019" name="Int. J. Syst. Evol. Microbiol.">
        <title>The Global Catalogue of Microorganisms (GCM) 10K type strain sequencing project: providing services to taxonomists for standard genome sequencing and annotation.</title>
        <authorList>
            <consortium name="The Broad Institute Genomics Platform"/>
            <consortium name="The Broad Institute Genome Sequencing Center for Infectious Disease"/>
            <person name="Wu L."/>
            <person name="Ma J."/>
        </authorList>
    </citation>
    <scope>NUCLEOTIDE SEQUENCE [LARGE SCALE GENOMIC DNA]</scope>
    <source>
        <strain evidence="10">CGMCC 4.7106</strain>
    </source>
</reference>
<keyword evidence="10" id="KW-1185">Reference proteome</keyword>
<comment type="similarity">
    <text evidence="2">Belongs to the ABC transporter superfamily.</text>
</comment>
<keyword evidence="5 9" id="KW-0067">ATP-binding</keyword>
<dbReference type="RefSeq" id="WP_372452422.1">
    <property type="nucleotide sequence ID" value="NZ_JAHKRN010000009.1"/>
</dbReference>
<comment type="subcellular location">
    <subcellularLocation>
        <location evidence="1">Cell membrane</location>
        <topology evidence="1">Peripheral membrane protein</topology>
    </subcellularLocation>
</comment>
<evidence type="ECO:0000313" key="10">
    <source>
        <dbReference type="Proteomes" id="UP001596096"/>
    </source>
</evidence>